<gene>
    <name evidence="2" type="ORF">AN484_28175</name>
</gene>
<reference evidence="2 3" key="1">
    <citation type="submission" date="2015-09" db="EMBL/GenBank/DDBJ databases">
        <title>Aphanizomenon flos-aquae WA102.</title>
        <authorList>
            <person name="Driscoll C."/>
        </authorList>
    </citation>
    <scope>NUCLEOTIDE SEQUENCE [LARGE SCALE GENOMIC DNA]</scope>
    <source>
        <strain evidence="2">WA102</strain>
    </source>
</reference>
<sequence length="90" mass="10198">PPILGSNEEAVWSKTSSYHALHADRPPWLVSSGHETTAPEQKWSEFLLRVIRTSYRGVRASTYPEQRGRSPKATARKPVRRVILTEDPVC</sequence>
<protein>
    <submittedName>
        <fullName evidence="2">Uncharacterized protein</fullName>
    </submittedName>
</protein>
<feature type="non-terminal residue" evidence="2">
    <location>
        <position position="1"/>
    </location>
</feature>
<organism evidence="2 3">
    <name type="scientific">Aphanizomenon flos-aquae WA102</name>
    <dbReference type="NCBI Taxonomy" id="1710896"/>
    <lineage>
        <taxon>Bacteria</taxon>
        <taxon>Bacillati</taxon>
        <taxon>Cyanobacteriota</taxon>
        <taxon>Cyanophyceae</taxon>
        <taxon>Nostocales</taxon>
        <taxon>Aphanizomenonaceae</taxon>
        <taxon>Aphanizomenon</taxon>
    </lineage>
</organism>
<accession>A0A1B7W541</accession>
<dbReference type="EMBL" id="LJOW01000889">
    <property type="protein sequence ID" value="OBQ32189.1"/>
    <property type="molecule type" value="Genomic_DNA"/>
</dbReference>
<proteinExistence type="predicted"/>
<evidence type="ECO:0000313" key="2">
    <source>
        <dbReference type="EMBL" id="OBQ32189.1"/>
    </source>
</evidence>
<evidence type="ECO:0000256" key="1">
    <source>
        <dbReference type="SAM" id="MobiDB-lite"/>
    </source>
</evidence>
<evidence type="ECO:0000313" key="3">
    <source>
        <dbReference type="Proteomes" id="UP000092093"/>
    </source>
</evidence>
<feature type="region of interest" description="Disordered" evidence="1">
    <location>
        <begin position="61"/>
        <end position="80"/>
    </location>
</feature>
<dbReference type="Proteomes" id="UP000092093">
    <property type="component" value="Unassembled WGS sequence"/>
</dbReference>
<comment type="caution">
    <text evidence="2">The sequence shown here is derived from an EMBL/GenBank/DDBJ whole genome shotgun (WGS) entry which is preliminary data.</text>
</comment>
<name>A0A1B7W541_APHFL</name>
<dbReference type="AlphaFoldDB" id="A0A1B7W541"/>